<dbReference type="PROSITE" id="PS51471">
    <property type="entry name" value="FE2OG_OXY"/>
    <property type="match status" value="1"/>
</dbReference>
<dbReference type="InterPro" id="IPR005123">
    <property type="entry name" value="Oxoglu/Fe-dep_dioxygenase_dom"/>
</dbReference>
<name>A0A6G1JR34_9PLEO</name>
<proteinExistence type="inferred from homology"/>
<keyword evidence="2" id="KW-0560">Oxidoreductase</keyword>
<comment type="similarity">
    <text evidence="1 2">Belongs to the iron/ascorbate-dependent oxidoreductase family.</text>
</comment>
<dbReference type="EMBL" id="MU005790">
    <property type="protein sequence ID" value="KAF2703008.1"/>
    <property type="molecule type" value="Genomic_DNA"/>
</dbReference>
<organism evidence="4 5">
    <name type="scientific">Pleomassaria siparia CBS 279.74</name>
    <dbReference type="NCBI Taxonomy" id="1314801"/>
    <lineage>
        <taxon>Eukaryota</taxon>
        <taxon>Fungi</taxon>
        <taxon>Dikarya</taxon>
        <taxon>Ascomycota</taxon>
        <taxon>Pezizomycotina</taxon>
        <taxon>Dothideomycetes</taxon>
        <taxon>Pleosporomycetidae</taxon>
        <taxon>Pleosporales</taxon>
        <taxon>Pleomassariaceae</taxon>
        <taxon>Pleomassaria</taxon>
    </lineage>
</organism>
<evidence type="ECO:0000256" key="1">
    <source>
        <dbReference type="ARBA" id="ARBA00008056"/>
    </source>
</evidence>
<sequence>MDSTTIEEARSTSYIEARLAAKDDPQYASSNYTIPIIDISPSFSSSLSSRQSVADQIRSACTNTGFFYITSHGVPLSSRETILTQAERFFNTLSRQQKEELHIKKSELGLGWEPSEYTSIAGDVETKEGFNFGYEAKMDKSGGDGKYRNLDGSEENKNMWPGEEDLPGFREGVGEYYGAVLDLARHLFRLFALSLSLPETHFDHMTTHPGGIARLMYYPAPKSSALPSPPMTSESPDAKSEQIGLGAHSDYECFTLLLSSAVPGLEILLPSGHWHIANPPPNSFIVNVADFMMRWTNGVYKSTIHRVVNRGRETRYSVPFFFSVNYDEVVETLPTCLKEGEKSRYKPIRAGEYILERLKVTTKDGAGFYGNEDVF</sequence>
<evidence type="ECO:0000256" key="2">
    <source>
        <dbReference type="RuleBase" id="RU003682"/>
    </source>
</evidence>
<dbReference type="InterPro" id="IPR026992">
    <property type="entry name" value="DIOX_N"/>
</dbReference>
<gene>
    <name evidence="4" type="ORF">K504DRAFT_539212</name>
</gene>
<dbReference type="InterPro" id="IPR050231">
    <property type="entry name" value="Iron_ascorbate_oxido_reductase"/>
</dbReference>
<dbReference type="PRINTS" id="PR00682">
    <property type="entry name" value="IPNSYNTHASE"/>
</dbReference>
<dbReference type="AlphaFoldDB" id="A0A6G1JR34"/>
<dbReference type="Pfam" id="PF14226">
    <property type="entry name" value="DIOX_N"/>
    <property type="match status" value="1"/>
</dbReference>
<dbReference type="Gene3D" id="2.60.120.330">
    <property type="entry name" value="B-lactam Antibiotic, Isopenicillin N Synthase, Chain"/>
    <property type="match status" value="1"/>
</dbReference>
<dbReference type="InterPro" id="IPR044861">
    <property type="entry name" value="IPNS-like_FE2OG_OXY"/>
</dbReference>
<reference evidence="4" key="1">
    <citation type="journal article" date="2020" name="Stud. Mycol.">
        <title>101 Dothideomycetes genomes: a test case for predicting lifestyles and emergence of pathogens.</title>
        <authorList>
            <person name="Haridas S."/>
            <person name="Albert R."/>
            <person name="Binder M."/>
            <person name="Bloem J."/>
            <person name="Labutti K."/>
            <person name="Salamov A."/>
            <person name="Andreopoulos B."/>
            <person name="Baker S."/>
            <person name="Barry K."/>
            <person name="Bills G."/>
            <person name="Bluhm B."/>
            <person name="Cannon C."/>
            <person name="Castanera R."/>
            <person name="Culley D."/>
            <person name="Daum C."/>
            <person name="Ezra D."/>
            <person name="Gonzalez J."/>
            <person name="Henrissat B."/>
            <person name="Kuo A."/>
            <person name="Liang C."/>
            <person name="Lipzen A."/>
            <person name="Lutzoni F."/>
            <person name="Magnuson J."/>
            <person name="Mondo S."/>
            <person name="Nolan M."/>
            <person name="Ohm R."/>
            <person name="Pangilinan J."/>
            <person name="Park H.-J."/>
            <person name="Ramirez L."/>
            <person name="Alfaro M."/>
            <person name="Sun H."/>
            <person name="Tritt A."/>
            <person name="Yoshinaga Y."/>
            <person name="Zwiers L.-H."/>
            <person name="Turgeon B."/>
            <person name="Goodwin S."/>
            <person name="Spatafora J."/>
            <person name="Crous P."/>
            <person name="Grigoriev I."/>
        </authorList>
    </citation>
    <scope>NUCLEOTIDE SEQUENCE</scope>
    <source>
        <strain evidence="4">CBS 279.74</strain>
    </source>
</reference>
<dbReference type="Proteomes" id="UP000799428">
    <property type="component" value="Unassembled WGS sequence"/>
</dbReference>
<dbReference type="GO" id="GO:0044283">
    <property type="term" value="P:small molecule biosynthetic process"/>
    <property type="evidence" value="ECO:0007669"/>
    <property type="project" value="UniProtKB-ARBA"/>
</dbReference>
<dbReference type="PANTHER" id="PTHR47990">
    <property type="entry name" value="2-OXOGLUTARATE (2OG) AND FE(II)-DEPENDENT OXYGENASE SUPERFAMILY PROTEIN-RELATED"/>
    <property type="match status" value="1"/>
</dbReference>
<evidence type="ECO:0000313" key="4">
    <source>
        <dbReference type="EMBL" id="KAF2703008.1"/>
    </source>
</evidence>
<feature type="domain" description="Fe2OG dioxygenase" evidence="3">
    <location>
        <begin position="226"/>
        <end position="324"/>
    </location>
</feature>
<protein>
    <submittedName>
        <fullName evidence="4">Clavaminate synthase-like protein</fullName>
    </submittedName>
</protein>
<dbReference type="OrthoDB" id="288590at2759"/>
<evidence type="ECO:0000259" key="3">
    <source>
        <dbReference type="PROSITE" id="PS51471"/>
    </source>
</evidence>
<keyword evidence="5" id="KW-1185">Reference proteome</keyword>
<dbReference type="GO" id="GO:0046872">
    <property type="term" value="F:metal ion binding"/>
    <property type="evidence" value="ECO:0007669"/>
    <property type="project" value="UniProtKB-KW"/>
</dbReference>
<keyword evidence="2" id="KW-0479">Metal-binding</keyword>
<dbReference type="InterPro" id="IPR027443">
    <property type="entry name" value="IPNS-like_sf"/>
</dbReference>
<evidence type="ECO:0000313" key="5">
    <source>
        <dbReference type="Proteomes" id="UP000799428"/>
    </source>
</evidence>
<dbReference type="GO" id="GO:0016491">
    <property type="term" value="F:oxidoreductase activity"/>
    <property type="evidence" value="ECO:0007669"/>
    <property type="project" value="UniProtKB-KW"/>
</dbReference>
<accession>A0A6G1JR34</accession>
<dbReference type="Pfam" id="PF03171">
    <property type="entry name" value="2OG-FeII_Oxy"/>
    <property type="match status" value="1"/>
</dbReference>
<dbReference type="SUPFAM" id="SSF51197">
    <property type="entry name" value="Clavaminate synthase-like"/>
    <property type="match status" value="1"/>
</dbReference>
<keyword evidence="2" id="KW-0408">Iron</keyword>